<feature type="compositionally biased region" description="Low complexity" evidence="8">
    <location>
        <begin position="131"/>
        <end position="142"/>
    </location>
</feature>
<dbReference type="EMBL" id="LT598465">
    <property type="protein sequence ID" value="SCU91157.1"/>
    <property type="molecule type" value="Genomic_DNA"/>
</dbReference>
<dbReference type="OrthoDB" id="10254730at2759"/>
<dbReference type="AlphaFoldDB" id="A0A1G4JKS9"/>
<comment type="similarity">
    <text evidence="2">Belongs to the DNA polymerase epsilon subunit B family.</text>
</comment>
<accession>A0A1G4JKS9</accession>
<evidence type="ECO:0000256" key="5">
    <source>
        <dbReference type="ARBA" id="ARBA00023125"/>
    </source>
</evidence>
<evidence type="ECO:0000259" key="9">
    <source>
        <dbReference type="Pfam" id="PF04042"/>
    </source>
</evidence>
<dbReference type="GO" id="GO:0003677">
    <property type="term" value="F:DNA binding"/>
    <property type="evidence" value="ECO:0007669"/>
    <property type="project" value="UniProtKB-KW"/>
</dbReference>
<keyword evidence="4" id="KW-0235">DNA replication</keyword>
<evidence type="ECO:0000313" key="10">
    <source>
        <dbReference type="EMBL" id="SCU91157.1"/>
    </source>
</evidence>
<evidence type="ECO:0000256" key="1">
    <source>
        <dbReference type="ARBA" id="ARBA00004123"/>
    </source>
</evidence>
<dbReference type="InterPro" id="IPR016266">
    <property type="entry name" value="POLE2"/>
</dbReference>
<evidence type="ECO:0000256" key="4">
    <source>
        <dbReference type="ARBA" id="ARBA00022705"/>
    </source>
</evidence>
<keyword evidence="5" id="KW-0238">DNA-binding</keyword>
<dbReference type="STRING" id="1230905.A0A1G4JKS9"/>
<feature type="domain" description="DNA polymerase alpha/delta/epsilon subunit B" evidence="9">
    <location>
        <begin position="414"/>
        <end position="656"/>
    </location>
</feature>
<evidence type="ECO:0000313" key="11">
    <source>
        <dbReference type="Proteomes" id="UP000191024"/>
    </source>
</evidence>
<protein>
    <recommendedName>
        <fullName evidence="3">DNA polymerase epsilon subunit B</fullName>
    </recommendedName>
    <alternativeName>
        <fullName evidence="7">DNA polymerase II subunit 2</fullName>
    </alternativeName>
</protein>
<feature type="region of interest" description="Disordered" evidence="8">
    <location>
        <begin position="131"/>
        <end position="152"/>
    </location>
</feature>
<dbReference type="GO" id="GO:0008622">
    <property type="term" value="C:epsilon DNA polymerase complex"/>
    <property type="evidence" value="ECO:0007669"/>
    <property type="project" value="InterPro"/>
</dbReference>
<evidence type="ECO:0000256" key="3">
    <source>
        <dbReference type="ARBA" id="ARBA00016011"/>
    </source>
</evidence>
<evidence type="ECO:0000256" key="2">
    <source>
        <dbReference type="ARBA" id="ARBA00009560"/>
    </source>
</evidence>
<dbReference type="PANTHER" id="PTHR12708:SF0">
    <property type="entry name" value="DNA POLYMERASE EPSILON SUBUNIT 2"/>
    <property type="match status" value="1"/>
</dbReference>
<organism evidence="10 11">
    <name type="scientific">Lachancea mirantina</name>
    <dbReference type="NCBI Taxonomy" id="1230905"/>
    <lineage>
        <taxon>Eukaryota</taxon>
        <taxon>Fungi</taxon>
        <taxon>Dikarya</taxon>
        <taxon>Ascomycota</taxon>
        <taxon>Saccharomycotina</taxon>
        <taxon>Saccharomycetes</taxon>
        <taxon>Saccharomycetales</taxon>
        <taxon>Saccharomycetaceae</taxon>
        <taxon>Lachancea</taxon>
    </lineage>
</organism>
<dbReference type="Pfam" id="PF04042">
    <property type="entry name" value="DNA_pol_E_B"/>
    <property type="match status" value="1"/>
</dbReference>
<name>A0A1G4JKS9_9SACH</name>
<proteinExistence type="inferred from homology"/>
<gene>
    <name evidence="10" type="ORF">LAMI_0E04940G</name>
</gene>
<keyword evidence="6" id="KW-0539">Nucleus</keyword>
<reference evidence="10 11" key="1">
    <citation type="submission" date="2016-03" db="EMBL/GenBank/DDBJ databases">
        <authorList>
            <person name="Devillers H."/>
        </authorList>
    </citation>
    <scope>NUCLEOTIDE SEQUENCE [LARGE SCALE GENOMIC DNA]</scope>
    <source>
        <strain evidence="10">CBS 11717</strain>
    </source>
</reference>
<evidence type="ECO:0000256" key="7">
    <source>
        <dbReference type="ARBA" id="ARBA00032930"/>
    </source>
</evidence>
<comment type="subcellular location">
    <subcellularLocation>
        <location evidence="1">Nucleus</location>
    </subcellularLocation>
</comment>
<dbReference type="GO" id="GO:0006261">
    <property type="term" value="P:DNA-templated DNA replication"/>
    <property type="evidence" value="ECO:0007669"/>
    <property type="project" value="InterPro"/>
</dbReference>
<dbReference type="PANTHER" id="PTHR12708">
    <property type="entry name" value="DNA POLYMERASE EPSILON SUBUNIT B"/>
    <property type="match status" value="1"/>
</dbReference>
<dbReference type="Proteomes" id="UP000191024">
    <property type="component" value="Chromosome E"/>
</dbReference>
<keyword evidence="11" id="KW-1185">Reference proteome</keyword>
<evidence type="ECO:0000256" key="8">
    <source>
        <dbReference type="SAM" id="MobiDB-lite"/>
    </source>
</evidence>
<dbReference type="InterPro" id="IPR007185">
    <property type="entry name" value="DNA_pol_a/d/e_bsu"/>
</dbReference>
<sequence length="697" mass="78006">MDGTVLPVKIQPGLLRPLAYRVLSKKYGLNIKSDGLVELANFIGGRFGIDWKRNTETIQFLEKFAFTWEQQERGLFVDKVGVESILRELKEQAKTSELAKDAGRAAEREAGRELKSQTLDRFILKKDNSMSNAATNSASESPSEPPSEAPTAKGALEVADEPQTTLRNISSELSWQDYFKVINAYEQQKFIYNYSTRQYRYVPPAPKLTSKTGSCSLQLKIPNITAKISLHASRYHIVKDRTMRNESFQKDSEVNALSSVSNFNATDRSLASQETQPISLTQIKNLLGRNGRNFCLLGILKKNHKGNWALEDPSGSVELEMTQAIPTKGTYYVAGCFVLVEGIYFSAGHKFHVTSMAHPPGERRENTLEAVGNIDFLGVHQLSKNSYTSRLDRDLKIRLHFLEQELTDHRFIFLGGDCFLDQMNTLDALRNVFKKLELDPPTVLVFQGSFSSVPVTPSASSRAVSATSAYENGFDSLASLLSNFTRIINETTFIFIPGQNDPWSSSVDLGVAGMIPQKPVPTNLVKRMRVCKKIIWASNPTRIAYLSREIVIMRDDINGRFKRHSVVFPFEESKLQEMRSNGSGNSNGSNLLSQDNLASLPARVVESRKIVKTILDQGHLSPFDTSNRPVVWDLDNTLQLAPIPSTLVLSDTTASTFDVTYNGCKSLNVGSFLHKRRARYVEYTPSLRKAVPEEETF</sequence>
<dbReference type="GO" id="GO:0042276">
    <property type="term" value="P:error-prone translesion synthesis"/>
    <property type="evidence" value="ECO:0007669"/>
    <property type="project" value="TreeGrafter"/>
</dbReference>
<evidence type="ECO:0000256" key="6">
    <source>
        <dbReference type="ARBA" id="ARBA00023242"/>
    </source>
</evidence>